<evidence type="ECO:0000313" key="1">
    <source>
        <dbReference type="EMBL" id="SVA90407.1"/>
    </source>
</evidence>
<name>A0A381ZNV4_9ZZZZ</name>
<evidence type="ECO:0008006" key="2">
    <source>
        <dbReference type="Google" id="ProtNLM"/>
    </source>
</evidence>
<gene>
    <name evidence="1" type="ORF">METZ01_LOCUS143261</name>
</gene>
<dbReference type="Pfam" id="PF03690">
    <property type="entry name" value="MYG1_exonuc"/>
    <property type="match status" value="1"/>
</dbReference>
<dbReference type="EMBL" id="UINC01021893">
    <property type="protein sequence ID" value="SVA90407.1"/>
    <property type="molecule type" value="Genomic_DNA"/>
</dbReference>
<dbReference type="InterPro" id="IPR003226">
    <property type="entry name" value="MYG1_exonuclease"/>
</dbReference>
<protein>
    <recommendedName>
        <fullName evidence="2">MYG1 family protein</fullName>
    </recommendedName>
</protein>
<dbReference type="AlphaFoldDB" id="A0A381ZNV4"/>
<reference evidence="1" key="1">
    <citation type="submission" date="2018-05" db="EMBL/GenBank/DDBJ databases">
        <authorList>
            <person name="Lanie J.A."/>
            <person name="Ng W.-L."/>
            <person name="Kazmierczak K.M."/>
            <person name="Andrzejewski T.M."/>
            <person name="Davidsen T.M."/>
            <person name="Wayne K.J."/>
            <person name="Tettelin H."/>
            <person name="Glass J.I."/>
            <person name="Rusch D."/>
            <person name="Podicherti R."/>
            <person name="Tsui H.-C.T."/>
            <person name="Winkler M.E."/>
        </authorList>
    </citation>
    <scope>NUCLEOTIDE SEQUENCE</scope>
</reference>
<organism evidence="1">
    <name type="scientific">marine metagenome</name>
    <dbReference type="NCBI Taxonomy" id="408172"/>
    <lineage>
        <taxon>unclassified sequences</taxon>
        <taxon>metagenomes</taxon>
        <taxon>ecological metagenomes</taxon>
    </lineage>
</organism>
<sequence>MINSIVTHPGGAHKDEFLACAVLLSKDSLPIYRREPTEVDLADETIAVLDVGGEHDPERSNFDHHQFPRDMDPTCALSLVLQHLGLYEDAREFCSWLEVAERFDCRGPNDTAEWLGIDREIMGKLNSPLDVTLLQSFSKQTEHHPGEPIWEVMRMIGTELVEYLTSLRSRLDYLAQHSEVWTMNEGNGDWKVLFMPYTESPPEEASGALGWHVKALGLEEEVLALVYPDSRGNGYGMRRFNDDQRLDFSLLEEEEDVHFAHARGFIAKTSSTEVKRLKTLLLKAYRS</sequence>
<accession>A0A381ZNV4</accession>
<proteinExistence type="predicted"/>